<protein>
    <recommendedName>
        <fullName evidence="2">BHLH domain-containing protein</fullName>
    </recommendedName>
</protein>
<dbReference type="PROSITE" id="PS50888">
    <property type="entry name" value="BHLH"/>
    <property type="match status" value="1"/>
</dbReference>
<dbReference type="InterPro" id="IPR050283">
    <property type="entry name" value="E-box_TF_Regulators"/>
</dbReference>
<evidence type="ECO:0000259" key="2">
    <source>
        <dbReference type="PROSITE" id="PS50888"/>
    </source>
</evidence>
<feature type="compositionally biased region" description="Basic and acidic residues" evidence="1">
    <location>
        <begin position="30"/>
        <end position="41"/>
    </location>
</feature>
<dbReference type="GO" id="GO:0000981">
    <property type="term" value="F:DNA-binding transcription factor activity, RNA polymerase II-specific"/>
    <property type="evidence" value="ECO:0007669"/>
    <property type="project" value="TreeGrafter"/>
</dbReference>
<organism evidence="3 4">
    <name type="scientific">Lymnaea stagnalis</name>
    <name type="common">Great pond snail</name>
    <name type="synonym">Helix stagnalis</name>
    <dbReference type="NCBI Taxonomy" id="6523"/>
    <lineage>
        <taxon>Eukaryota</taxon>
        <taxon>Metazoa</taxon>
        <taxon>Spiralia</taxon>
        <taxon>Lophotrochozoa</taxon>
        <taxon>Mollusca</taxon>
        <taxon>Gastropoda</taxon>
        <taxon>Heterobranchia</taxon>
        <taxon>Euthyneura</taxon>
        <taxon>Panpulmonata</taxon>
        <taxon>Hygrophila</taxon>
        <taxon>Lymnaeoidea</taxon>
        <taxon>Lymnaeidae</taxon>
        <taxon>Lymnaea</taxon>
    </lineage>
</organism>
<keyword evidence="4" id="KW-1185">Reference proteome</keyword>
<dbReference type="SUPFAM" id="SSF47459">
    <property type="entry name" value="HLH, helix-loop-helix DNA-binding domain"/>
    <property type="match status" value="1"/>
</dbReference>
<dbReference type="GO" id="GO:0046983">
    <property type="term" value="F:protein dimerization activity"/>
    <property type="evidence" value="ECO:0007669"/>
    <property type="project" value="InterPro"/>
</dbReference>
<dbReference type="GO" id="GO:0032502">
    <property type="term" value="P:developmental process"/>
    <property type="evidence" value="ECO:0007669"/>
    <property type="project" value="TreeGrafter"/>
</dbReference>
<dbReference type="InterPro" id="IPR011598">
    <property type="entry name" value="bHLH_dom"/>
</dbReference>
<reference evidence="3 4" key="1">
    <citation type="submission" date="2024-04" db="EMBL/GenBank/DDBJ databases">
        <authorList>
            <consortium name="Genoscope - CEA"/>
            <person name="William W."/>
        </authorList>
    </citation>
    <scope>NUCLEOTIDE SEQUENCE [LARGE SCALE GENOMIC DNA]</scope>
</reference>
<dbReference type="EMBL" id="CAXITT010000583">
    <property type="protein sequence ID" value="CAL1543899.1"/>
    <property type="molecule type" value="Genomic_DNA"/>
</dbReference>
<dbReference type="InterPro" id="IPR036638">
    <property type="entry name" value="HLH_DNA-bd_sf"/>
</dbReference>
<dbReference type="Pfam" id="PF00010">
    <property type="entry name" value="HLH"/>
    <property type="match status" value="1"/>
</dbReference>
<dbReference type="PANTHER" id="PTHR23349:SF63">
    <property type="entry name" value="FER3-LIKE PROTEIN"/>
    <property type="match status" value="1"/>
</dbReference>
<comment type="caution">
    <text evidence="3">The sequence shown here is derived from an EMBL/GenBank/DDBJ whole genome shotgun (WGS) entry which is preliminary data.</text>
</comment>
<feature type="region of interest" description="Disordered" evidence="1">
    <location>
        <begin position="65"/>
        <end position="86"/>
    </location>
</feature>
<gene>
    <name evidence="3" type="ORF">GSLYS_00017412001</name>
</gene>
<dbReference type="SMART" id="SM00353">
    <property type="entry name" value="HLH"/>
    <property type="match status" value="1"/>
</dbReference>
<dbReference type="AlphaFoldDB" id="A0AAV2IDN4"/>
<sequence>MKKKATVKQNCGHKPQALSQSDNKRRQHVKTPDMDASTDRFTRSCTREASGKLGALPNVNVLMSSRSRQQRTHPQHADSFGEDTFTKTKNVTDEPCCDRDALSRSYEEQTSFLYGRAQASLNYRGGDKSEDDRVSVVEHGFTTETHRAAQGVVSPVSEAIHPGLGHQNEERGTLVEHGEYTNLLASAVKFEPMTPAHIQGKGQFYPEETYHGVGTRMFTGQSDLAEQWGEENARYSDIAWKHQENNFANRDYVSCVTNPAAATTNNNNNDVSFLNGNIKNSYADETADSYGSQAYFSDSSGTVVSTENGRRRRKRIQTPNQRSAANMRERRRMCHLNVAFDRLKEHLPNIKDKKKLSRIQTLKAAIYYIHLLQDSLTVS</sequence>
<feature type="region of interest" description="Disordered" evidence="1">
    <location>
        <begin position="1"/>
        <end position="41"/>
    </location>
</feature>
<name>A0AAV2IDN4_LYMST</name>
<feature type="domain" description="BHLH" evidence="2">
    <location>
        <begin position="320"/>
        <end position="372"/>
    </location>
</feature>
<proteinExistence type="predicted"/>
<evidence type="ECO:0000256" key="1">
    <source>
        <dbReference type="SAM" id="MobiDB-lite"/>
    </source>
</evidence>
<evidence type="ECO:0000313" key="3">
    <source>
        <dbReference type="EMBL" id="CAL1543899.1"/>
    </source>
</evidence>
<dbReference type="GO" id="GO:0000977">
    <property type="term" value="F:RNA polymerase II transcription regulatory region sequence-specific DNA binding"/>
    <property type="evidence" value="ECO:0007669"/>
    <property type="project" value="TreeGrafter"/>
</dbReference>
<evidence type="ECO:0000313" key="4">
    <source>
        <dbReference type="Proteomes" id="UP001497497"/>
    </source>
</evidence>
<accession>A0AAV2IDN4</accession>
<dbReference type="Gene3D" id="4.10.280.10">
    <property type="entry name" value="Helix-loop-helix DNA-binding domain"/>
    <property type="match status" value="1"/>
</dbReference>
<dbReference type="PANTHER" id="PTHR23349">
    <property type="entry name" value="BASIC HELIX-LOOP-HELIX TRANSCRIPTION FACTOR, TWIST"/>
    <property type="match status" value="1"/>
</dbReference>
<dbReference type="Proteomes" id="UP001497497">
    <property type="component" value="Unassembled WGS sequence"/>
</dbReference>